<name>A0A0R3D0I4_9BRAD</name>
<dbReference type="Proteomes" id="UP000051936">
    <property type="component" value="Unassembled WGS sequence"/>
</dbReference>
<gene>
    <name evidence="1" type="ORF">AOQ71_32065</name>
</gene>
<reference evidence="1 2" key="1">
    <citation type="submission" date="2015-09" db="EMBL/GenBank/DDBJ databases">
        <title>Draft Genome Sequence of Bradyrhizobium manausense Strain BR 3351T, a Novel Symbiotic Nitrogen-Fixing Alphaproteobacterium Isolated from Brazilian Amazon Rain Forest.</title>
        <authorList>
            <person name="De Araujo J.L."/>
            <person name="Zilli J.E."/>
        </authorList>
    </citation>
    <scope>NUCLEOTIDE SEQUENCE [LARGE SCALE GENOMIC DNA]</scope>
    <source>
        <strain evidence="1 2">BR3351</strain>
    </source>
</reference>
<accession>A0A0R3D0I4</accession>
<proteinExistence type="predicted"/>
<protein>
    <submittedName>
        <fullName evidence="1">Uncharacterized protein</fullName>
    </submittedName>
</protein>
<evidence type="ECO:0000313" key="2">
    <source>
        <dbReference type="Proteomes" id="UP000051936"/>
    </source>
</evidence>
<dbReference type="AlphaFoldDB" id="A0A0R3D0I4"/>
<sequence length="94" mass="10249">MATWSDDSVNDAEGRLTREINVSAELAEVAYYVGVTNGTDLQVFAVGSTPENCEKVLKGYPGLLANPTFKVGTEVSRRLIEEVGLKPDDFRKVV</sequence>
<keyword evidence="2" id="KW-1185">Reference proteome</keyword>
<organism evidence="1 2">
    <name type="scientific">Bradyrhizobium manausense</name>
    <dbReference type="NCBI Taxonomy" id="989370"/>
    <lineage>
        <taxon>Bacteria</taxon>
        <taxon>Pseudomonadati</taxon>
        <taxon>Pseudomonadota</taxon>
        <taxon>Alphaproteobacteria</taxon>
        <taxon>Hyphomicrobiales</taxon>
        <taxon>Nitrobacteraceae</taxon>
        <taxon>Bradyrhizobium</taxon>
    </lineage>
</organism>
<dbReference type="EMBL" id="LJYG01000108">
    <property type="protein sequence ID" value="KRQ03360.1"/>
    <property type="molecule type" value="Genomic_DNA"/>
</dbReference>
<comment type="caution">
    <text evidence="1">The sequence shown here is derived from an EMBL/GenBank/DDBJ whole genome shotgun (WGS) entry which is preliminary data.</text>
</comment>
<evidence type="ECO:0000313" key="1">
    <source>
        <dbReference type="EMBL" id="KRQ03360.1"/>
    </source>
</evidence>